<organism evidence="1 2">
    <name type="scientific">Cirrhinus mrigala</name>
    <name type="common">Mrigala</name>
    <dbReference type="NCBI Taxonomy" id="683832"/>
    <lineage>
        <taxon>Eukaryota</taxon>
        <taxon>Metazoa</taxon>
        <taxon>Chordata</taxon>
        <taxon>Craniata</taxon>
        <taxon>Vertebrata</taxon>
        <taxon>Euteleostomi</taxon>
        <taxon>Actinopterygii</taxon>
        <taxon>Neopterygii</taxon>
        <taxon>Teleostei</taxon>
        <taxon>Ostariophysi</taxon>
        <taxon>Cypriniformes</taxon>
        <taxon>Cyprinidae</taxon>
        <taxon>Labeoninae</taxon>
        <taxon>Labeonini</taxon>
        <taxon>Cirrhinus</taxon>
    </lineage>
</organism>
<name>A0ABD0MCQ1_CIRMR</name>
<dbReference type="AlphaFoldDB" id="A0ABD0MCQ1"/>
<feature type="non-terminal residue" evidence="1">
    <location>
        <position position="81"/>
    </location>
</feature>
<evidence type="ECO:0000313" key="2">
    <source>
        <dbReference type="Proteomes" id="UP001529510"/>
    </source>
</evidence>
<reference evidence="1 2" key="1">
    <citation type="submission" date="2024-05" db="EMBL/GenBank/DDBJ databases">
        <title>Genome sequencing and assembly of Indian major carp, Cirrhinus mrigala (Hamilton, 1822).</title>
        <authorList>
            <person name="Mohindra V."/>
            <person name="Chowdhury L.M."/>
            <person name="Lal K."/>
            <person name="Jena J.K."/>
        </authorList>
    </citation>
    <scope>NUCLEOTIDE SEQUENCE [LARGE SCALE GENOMIC DNA]</scope>
    <source>
        <strain evidence="1">CM1030</strain>
        <tissue evidence="1">Blood</tissue>
    </source>
</reference>
<proteinExistence type="predicted"/>
<accession>A0ABD0MCQ1</accession>
<gene>
    <name evidence="1" type="ORF">M9458_058040</name>
</gene>
<dbReference type="Proteomes" id="UP001529510">
    <property type="component" value="Unassembled WGS sequence"/>
</dbReference>
<dbReference type="EMBL" id="JAMKFB020000908">
    <property type="protein sequence ID" value="KAL0146700.1"/>
    <property type="molecule type" value="Genomic_DNA"/>
</dbReference>
<sequence length="81" mass="9333">KVLMGKILLSSHHCPAGVKGRKMPQNLANLLSAENVIQCDQLIHKHHTLHNRQTTMHGFYKYIPPTEFVKLHDDKHIICEQ</sequence>
<evidence type="ECO:0000313" key="1">
    <source>
        <dbReference type="EMBL" id="KAL0146700.1"/>
    </source>
</evidence>
<feature type="non-terminal residue" evidence="1">
    <location>
        <position position="1"/>
    </location>
</feature>
<comment type="caution">
    <text evidence="1">The sequence shown here is derived from an EMBL/GenBank/DDBJ whole genome shotgun (WGS) entry which is preliminary data.</text>
</comment>
<keyword evidence="2" id="KW-1185">Reference proteome</keyword>
<protein>
    <submittedName>
        <fullName evidence="1">Uncharacterized protein</fullName>
    </submittedName>
</protein>